<comment type="caution">
    <text evidence="1">The sequence shown here is derived from an EMBL/GenBank/DDBJ whole genome shotgun (WGS) entry which is preliminary data.</text>
</comment>
<accession>A0A3N9W297</accession>
<organism evidence="1 2">
    <name type="scientific">Micromonospora inaquosa</name>
    <dbReference type="NCBI Taxonomy" id="2203716"/>
    <lineage>
        <taxon>Bacteria</taxon>
        <taxon>Bacillati</taxon>
        <taxon>Actinomycetota</taxon>
        <taxon>Actinomycetes</taxon>
        <taxon>Micromonosporales</taxon>
        <taxon>Micromonosporaceae</taxon>
        <taxon>Micromonospora</taxon>
    </lineage>
</organism>
<evidence type="ECO:0000313" key="1">
    <source>
        <dbReference type="EMBL" id="RQW94914.1"/>
    </source>
</evidence>
<keyword evidence="2" id="KW-1185">Reference proteome</keyword>
<proteinExistence type="predicted"/>
<reference evidence="1 2" key="1">
    <citation type="submission" date="2018-05" db="EMBL/GenBank/DDBJ databases">
        <title>Micromonospora from Atacama Desert.</title>
        <authorList>
            <person name="Carro L."/>
            <person name="Goodfellow M."/>
            <person name="Klenk H.-P."/>
        </authorList>
    </citation>
    <scope>NUCLEOTIDE SEQUENCE [LARGE SCALE GENOMIC DNA]</scope>
    <source>
        <strain evidence="1 2">LB39</strain>
    </source>
</reference>
<protein>
    <submittedName>
        <fullName evidence="1">Uncharacterized protein</fullName>
    </submittedName>
</protein>
<dbReference type="Proteomes" id="UP000282312">
    <property type="component" value="Unassembled WGS sequence"/>
</dbReference>
<name>A0A3N9W297_9ACTN</name>
<dbReference type="AlphaFoldDB" id="A0A3N9W297"/>
<evidence type="ECO:0000313" key="2">
    <source>
        <dbReference type="Proteomes" id="UP000282312"/>
    </source>
</evidence>
<dbReference type="EMBL" id="QGSZ01000372">
    <property type="protein sequence ID" value="RQW94914.1"/>
    <property type="molecule type" value="Genomic_DNA"/>
</dbReference>
<sequence length="222" mass="24742">MFVSVRGVSDVQDADGPSRWSIEKFGLPLATTLRTEIPAALRRAVELAQDARDASELDTDHAFGPVRWKQQYEVLHEFLHDLPDVVGVHPPGAQVRVTICRGHLLLPWRYATRSDLDMRDARPGRDLNRLIRDLLILFGPEPSHEEVTLPLMPLTPEEARDRSPLREAVEQLTDEPRVLLVGFACNSDEGLLRVSWGEAALLGGADLKWGHVEELPVARASG</sequence>
<gene>
    <name evidence="1" type="ORF">DLJ59_33800</name>
</gene>